<dbReference type="Gene3D" id="2.60.40.780">
    <property type="entry name" value="von Hippel-Lindau disease tumour suppressor, beta domain"/>
    <property type="match status" value="1"/>
</dbReference>
<evidence type="ECO:0000256" key="6">
    <source>
        <dbReference type="ARBA" id="ARBA00010057"/>
    </source>
</evidence>
<dbReference type="Pfam" id="PF17211">
    <property type="entry name" value="VHL_C"/>
    <property type="match status" value="1"/>
</dbReference>
<dbReference type="SUPFAM" id="SSF49468">
    <property type="entry name" value="VHL"/>
    <property type="match status" value="1"/>
</dbReference>
<comment type="subcellular location">
    <subcellularLocation>
        <location evidence="2">Cell membrane</location>
        <topology evidence="2">Peripheral membrane protein</topology>
    </subcellularLocation>
    <subcellularLocation>
        <location evidence="4">Cytoplasm</location>
    </subcellularLocation>
    <subcellularLocation>
        <location evidence="3">Endoplasmic reticulum</location>
    </subcellularLocation>
    <subcellularLocation>
        <location evidence="1">Nucleus</location>
    </subcellularLocation>
</comment>
<dbReference type="Proteomes" id="UP001181693">
    <property type="component" value="Unassembled WGS sequence"/>
</dbReference>
<evidence type="ECO:0000256" key="12">
    <source>
        <dbReference type="ARBA" id="ARBA00023242"/>
    </source>
</evidence>
<dbReference type="GO" id="GO:0005783">
    <property type="term" value="C:endoplasmic reticulum"/>
    <property type="evidence" value="ECO:0007669"/>
    <property type="project" value="UniProtKB-SubCell"/>
</dbReference>
<feature type="domain" description="von Hippel-Lindau disease tumour suppressor beta" evidence="16">
    <location>
        <begin position="15"/>
        <end position="96"/>
    </location>
</feature>
<dbReference type="GO" id="GO:0001666">
    <property type="term" value="P:response to hypoxia"/>
    <property type="evidence" value="ECO:0007669"/>
    <property type="project" value="UniProtKB-ARBA"/>
</dbReference>
<protein>
    <recommendedName>
        <fullName evidence="14">von Hippel-Lindau disease tumor suppressor</fullName>
    </recommendedName>
    <alternativeName>
        <fullName evidence="15">pVHL</fullName>
    </alternativeName>
</protein>
<evidence type="ECO:0000313" key="19">
    <source>
        <dbReference type="Proteomes" id="UP001181693"/>
    </source>
</evidence>
<dbReference type="CDD" id="cd05468">
    <property type="entry name" value="pVHL"/>
    <property type="match status" value="1"/>
</dbReference>
<comment type="similarity">
    <text evidence="6">Belongs to the VHL family.</text>
</comment>
<comment type="caution">
    <text evidence="18">The sequence shown here is derived from an EMBL/GenBank/DDBJ whole genome shotgun (WGS) entry which is preliminary data.</text>
</comment>
<accession>A0AAV2ZXJ5</accession>
<evidence type="ECO:0000256" key="3">
    <source>
        <dbReference type="ARBA" id="ARBA00004240"/>
    </source>
</evidence>
<sequence>MPVGISHPPDHFPRLRSINSQQLVRVLFCNRTSRYVQPVWVNFRGEPQPYPIMPPYTGRRMNTYLGHVWMFREAETDVPLIVNNREMYVPSPNAEGQIGTVNITIQVYTLKDCCLQLIRNLVEPKNIRKLDIVRSLYEDLENRPSIAKDINRLASSVWDSGPDNPMAINGIL</sequence>
<dbReference type="AlphaFoldDB" id="A0AAV2ZXJ5"/>
<gene>
    <name evidence="18" type="ORF">GDO54_016709</name>
</gene>
<evidence type="ECO:0000256" key="7">
    <source>
        <dbReference type="ARBA" id="ARBA00022475"/>
    </source>
</evidence>
<name>A0AAV2ZXJ5_PYXAD</name>
<dbReference type="GO" id="GO:0010468">
    <property type="term" value="P:regulation of gene expression"/>
    <property type="evidence" value="ECO:0007669"/>
    <property type="project" value="UniProtKB-ARBA"/>
</dbReference>
<keyword evidence="10" id="KW-0256">Endoplasmic reticulum</keyword>
<dbReference type="InterPro" id="IPR036208">
    <property type="entry name" value="VHL_sf"/>
</dbReference>
<comment type="function">
    <text evidence="13">Involved in the ubiquitination and subsequent proteasomal degradation via the von Hippel-Lindau ubiquitination complex. Seems to act as a target recruitment subunit in the E3 ubiquitin ligase complex and recruits hydroxylated hypoxia-inducible factor (HIF) under normoxic conditions. Involved in transcriptional repression through interaction with HIF1A, HIF1AN and histone deacetylases. Ubiquitinates, in an oxygen-responsive manner, ADRB2. Acts as a negative regulator of mTORC1 by promoting ubiquitination and degradation of RPTOR.</text>
</comment>
<dbReference type="InterPro" id="IPR022772">
    <property type="entry name" value="VHL_tumour_suppress_b/a_dom"/>
</dbReference>
<evidence type="ECO:0000259" key="17">
    <source>
        <dbReference type="Pfam" id="PF17211"/>
    </source>
</evidence>
<evidence type="ECO:0000256" key="5">
    <source>
        <dbReference type="ARBA" id="ARBA00004906"/>
    </source>
</evidence>
<evidence type="ECO:0000256" key="11">
    <source>
        <dbReference type="ARBA" id="ARBA00023136"/>
    </source>
</evidence>
<evidence type="ECO:0000256" key="2">
    <source>
        <dbReference type="ARBA" id="ARBA00004202"/>
    </source>
</evidence>
<feature type="domain" description="von Hippel-Lindau disease tumour suppressor alpha" evidence="17">
    <location>
        <begin position="108"/>
        <end position="154"/>
    </location>
</feature>
<keyword evidence="7" id="KW-1003">Cell membrane</keyword>
<keyword evidence="8" id="KW-0963">Cytoplasm</keyword>
<evidence type="ECO:0000259" key="16">
    <source>
        <dbReference type="Pfam" id="PF01847"/>
    </source>
</evidence>
<evidence type="ECO:0000256" key="9">
    <source>
        <dbReference type="ARBA" id="ARBA00022786"/>
    </source>
</evidence>
<evidence type="ECO:0000256" key="14">
    <source>
        <dbReference type="ARBA" id="ARBA00072532"/>
    </source>
</evidence>
<keyword evidence="12" id="KW-0539">Nucleus</keyword>
<evidence type="ECO:0000256" key="8">
    <source>
        <dbReference type="ARBA" id="ARBA00022490"/>
    </source>
</evidence>
<evidence type="ECO:0000256" key="1">
    <source>
        <dbReference type="ARBA" id="ARBA00004123"/>
    </source>
</evidence>
<organism evidence="18 19">
    <name type="scientific">Pyxicephalus adspersus</name>
    <name type="common">African bullfrog</name>
    <dbReference type="NCBI Taxonomy" id="30357"/>
    <lineage>
        <taxon>Eukaryota</taxon>
        <taxon>Metazoa</taxon>
        <taxon>Chordata</taxon>
        <taxon>Craniata</taxon>
        <taxon>Vertebrata</taxon>
        <taxon>Euteleostomi</taxon>
        <taxon>Amphibia</taxon>
        <taxon>Batrachia</taxon>
        <taxon>Anura</taxon>
        <taxon>Neobatrachia</taxon>
        <taxon>Ranoidea</taxon>
        <taxon>Pyxicephalidae</taxon>
        <taxon>Pyxicephalinae</taxon>
        <taxon>Pyxicephalus</taxon>
    </lineage>
</organism>
<dbReference type="InterPro" id="IPR024053">
    <property type="entry name" value="VHL_beta_dom"/>
</dbReference>
<dbReference type="FunFam" id="2.60.40.780:FF:000001">
    <property type="entry name" value="von Hippel-Lindau disease tumor suppressor"/>
    <property type="match status" value="1"/>
</dbReference>
<evidence type="ECO:0000256" key="4">
    <source>
        <dbReference type="ARBA" id="ARBA00004496"/>
    </source>
</evidence>
<comment type="pathway">
    <text evidence="5">Protein modification; protein ubiquitination.</text>
</comment>
<proteinExistence type="inferred from homology"/>
<evidence type="ECO:0000313" key="18">
    <source>
        <dbReference type="EMBL" id="DBA18468.1"/>
    </source>
</evidence>
<dbReference type="FunFam" id="1.10.750.10:FF:000001">
    <property type="entry name" value="von Hippel-Lindau disease tumor suppressor"/>
    <property type="match status" value="1"/>
</dbReference>
<dbReference type="GO" id="GO:0005886">
    <property type="term" value="C:plasma membrane"/>
    <property type="evidence" value="ECO:0007669"/>
    <property type="project" value="UniProtKB-SubCell"/>
</dbReference>
<dbReference type="Gene3D" id="1.10.750.10">
    <property type="entry name" value="von Hippel-Lindau disease tumour suppressor, alpha domain"/>
    <property type="match status" value="1"/>
</dbReference>
<dbReference type="InterPro" id="IPR037139">
    <property type="entry name" value="VHL_alpha_dom_sf"/>
</dbReference>
<dbReference type="GO" id="GO:0005634">
    <property type="term" value="C:nucleus"/>
    <property type="evidence" value="ECO:0007669"/>
    <property type="project" value="UniProtKB-SubCell"/>
</dbReference>
<evidence type="ECO:0000256" key="13">
    <source>
        <dbReference type="ARBA" id="ARBA00059036"/>
    </source>
</evidence>
<evidence type="ECO:0000256" key="15">
    <source>
        <dbReference type="ARBA" id="ARBA00080646"/>
    </source>
</evidence>
<evidence type="ECO:0000256" key="10">
    <source>
        <dbReference type="ARBA" id="ARBA00022824"/>
    </source>
</evidence>
<reference evidence="18" key="1">
    <citation type="thesis" date="2020" institute="ProQuest LLC" country="789 East Eisenhower Parkway, Ann Arbor, MI, USA">
        <title>Comparative Genomics and Chromosome Evolution.</title>
        <authorList>
            <person name="Mudd A.B."/>
        </authorList>
    </citation>
    <scope>NUCLEOTIDE SEQUENCE</scope>
    <source>
        <strain evidence="18">1538</strain>
        <tissue evidence="18">Blood</tissue>
    </source>
</reference>
<dbReference type="InterPro" id="IPR037140">
    <property type="entry name" value="VHL_beta_dom_sf"/>
</dbReference>
<keyword evidence="9" id="KW-0833">Ubl conjugation pathway</keyword>
<keyword evidence="11" id="KW-0472">Membrane</keyword>
<dbReference type="Pfam" id="PF01847">
    <property type="entry name" value="VHL"/>
    <property type="match status" value="1"/>
</dbReference>
<keyword evidence="19" id="KW-1185">Reference proteome</keyword>
<dbReference type="EMBL" id="DYDO01000009">
    <property type="protein sequence ID" value="DBA18468.1"/>
    <property type="molecule type" value="Genomic_DNA"/>
</dbReference>
<dbReference type="InterPro" id="IPR024048">
    <property type="entry name" value="VHL_alpha_dom"/>
</dbReference>